<dbReference type="PANTHER" id="PTHR44591:SF14">
    <property type="entry name" value="PROTEIN PILG"/>
    <property type="match status" value="1"/>
</dbReference>
<dbReference type="SUPFAM" id="SSF46689">
    <property type="entry name" value="Homeodomain-like"/>
    <property type="match status" value="1"/>
</dbReference>
<feature type="modified residue" description="4-aspartylphosphate" evidence="5">
    <location>
        <position position="51"/>
    </location>
</feature>
<dbReference type="Proteomes" id="UP000295777">
    <property type="component" value="Unassembled WGS sequence"/>
</dbReference>
<dbReference type="InterPro" id="IPR050595">
    <property type="entry name" value="Bact_response_regulator"/>
</dbReference>
<dbReference type="GO" id="GO:0043565">
    <property type="term" value="F:sequence-specific DNA binding"/>
    <property type="evidence" value="ECO:0007669"/>
    <property type="project" value="InterPro"/>
</dbReference>
<dbReference type="Pfam" id="PF00072">
    <property type="entry name" value="Response_reg"/>
    <property type="match status" value="1"/>
</dbReference>
<evidence type="ECO:0000256" key="2">
    <source>
        <dbReference type="ARBA" id="ARBA00023012"/>
    </source>
</evidence>
<dbReference type="InterPro" id="IPR009057">
    <property type="entry name" value="Homeodomain-like_sf"/>
</dbReference>
<comment type="caution">
    <text evidence="7">The sequence shown here is derived from an EMBL/GenBank/DDBJ whole genome shotgun (WGS) entry which is preliminary data.</text>
</comment>
<evidence type="ECO:0000259" key="6">
    <source>
        <dbReference type="PROSITE" id="PS50110"/>
    </source>
</evidence>
<dbReference type="RefSeq" id="WP_132525007.1">
    <property type="nucleotide sequence ID" value="NZ_SMFV01000001.1"/>
</dbReference>
<evidence type="ECO:0000313" key="8">
    <source>
        <dbReference type="Proteomes" id="UP000295777"/>
    </source>
</evidence>
<proteinExistence type="predicted"/>
<dbReference type="SMART" id="SM00448">
    <property type="entry name" value="REC"/>
    <property type="match status" value="1"/>
</dbReference>
<evidence type="ECO:0000313" key="7">
    <source>
        <dbReference type="EMBL" id="TCK06452.1"/>
    </source>
</evidence>
<dbReference type="SUPFAM" id="SSF52172">
    <property type="entry name" value="CheY-like"/>
    <property type="match status" value="1"/>
</dbReference>
<keyword evidence="4" id="KW-0804">Transcription</keyword>
<reference evidence="7 8" key="1">
    <citation type="submission" date="2019-03" db="EMBL/GenBank/DDBJ databases">
        <title>Genomic Encyclopedia of Archaeal and Bacterial Type Strains, Phase II (KMG-II): from individual species to whole genera.</title>
        <authorList>
            <person name="Goeker M."/>
        </authorList>
    </citation>
    <scope>NUCLEOTIDE SEQUENCE [LARGE SCALE GENOMIC DNA]</scope>
    <source>
        <strain evidence="7 8">DSM 24425</strain>
    </source>
</reference>
<dbReference type="FunFam" id="3.40.50.2300:FF:000018">
    <property type="entry name" value="DNA-binding transcriptional regulator NtrC"/>
    <property type="match status" value="1"/>
</dbReference>
<dbReference type="PROSITE" id="PS50110">
    <property type="entry name" value="RESPONSE_REGULATORY"/>
    <property type="match status" value="1"/>
</dbReference>
<dbReference type="OrthoDB" id="9808843at2"/>
<sequence>MRVLIVDDERSIRETLREILEEEGFEVFTEEIGTKVLERLSELEPDILILDLFLPGTSGMEVLKTLHEEGLTQKIAVIIVSGHGTVETSVKAMKLGAFDFIEKPIKYDKLLSVIESARSFLSGQRLDSRALSEFLELPLKKAREEFEKLYILEVLKKFNGDLKKAAAFMEIDISNLYRKINKYGLNHH</sequence>
<dbReference type="AlphaFoldDB" id="A0A4R1GPP3"/>
<evidence type="ECO:0000256" key="3">
    <source>
        <dbReference type="ARBA" id="ARBA00023015"/>
    </source>
</evidence>
<name>A0A4R1GPP3_9BACT</name>
<feature type="domain" description="Response regulatory" evidence="6">
    <location>
        <begin position="2"/>
        <end position="118"/>
    </location>
</feature>
<dbReference type="Gene3D" id="3.40.50.2300">
    <property type="match status" value="1"/>
</dbReference>
<organism evidence="7 8">
    <name type="scientific">Phorcysia thermohydrogeniphila</name>
    <dbReference type="NCBI Taxonomy" id="936138"/>
    <lineage>
        <taxon>Bacteria</taxon>
        <taxon>Pseudomonadati</taxon>
        <taxon>Aquificota</taxon>
        <taxon>Aquificia</taxon>
        <taxon>Desulfurobacteriales</taxon>
        <taxon>Desulfurobacteriaceae</taxon>
        <taxon>Phorcysia</taxon>
    </lineage>
</organism>
<dbReference type="PANTHER" id="PTHR44591">
    <property type="entry name" value="STRESS RESPONSE REGULATOR PROTEIN 1"/>
    <property type="match status" value="1"/>
</dbReference>
<keyword evidence="2" id="KW-0902">Two-component regulatory system</keyword>
<keyword evidence="8" id="KW-1185">Reference proteome</keyword>
<evidence type="ECO:0000256" key="1">
    <source>
        <dbReference type="ARBA" id="ARBA00022553"/>
    </source>
</evidence>
<protein>
    <submittedName>
        <fullName evidence="7">Fis family two component transcriptional regulator</fullName>
    </submittedName>
</protein>
<dbReference type="Gene3D" id="1.10.10.60">
    <property type="entry name" value="Homeodomain-like"/>
    <property type="match status" value="1"/>
</dbReference>
<dbReference type="InterPro" id="IPR011006">
    <property type="entry name" value="CheY-like_superfamily"/>
</dbReference>
<dbReference type="GO" id="GO:0000160">
    <property type="term" value="P:phosphorelay signal transduction system"/>
    <property type="evidence" value="ECO:0007669"/>
    <property type="project" value="UniProtKB-KW"/>
</dbReference>
<keyword evidence="3" id="KW-0805">Transcription regulation</keyword>
<dbReference type="Pfam" id="PF02954">
    <property type="entry name" value="HTH_8"/>
    <property type="match status" value="1"/>
</dbReference>
<keyword evidence="1 5" id="KW-0597">Phosphoprotein</keyword>
<evidence type="ECO:0000256" key="5">
    <source>
        <dbReference type="PROSITE-ProRule" id="PRU00169"/>
    </source>
</evidence>
<gene>
    <name evidence="7" type="ORF">CLV27_0253</name>
</gene>
<dbReference type="EMBL" id="SMFV01000001">
    <property type="protein sequence ID" value="TCK06452.1"/>
    <property type="molecule type" value="Genomic_DNA"/>
</dbReference>
<dbReference type="InterPro" id="IPR002197">
    <property type="entry name" value="HTH_Fis"/>
</dbReference>
<evidence type="ECO:0000256" key="4">
    <source>
        <dbReference type="ARBA" id="ARBA00023163"/>
    </source>
</evidence>
<dbReference type="InterPro" id="IPR001789">
    <property type="entry name" value="Sig_transdc_resp-reg_receiver"/>
</dbReference>
<accession>A0A4R1GPP3</accession>